<dbReference type="GO" id="GO:0009100">
    <property type="term" value="P:glycoprotein metabolic process"/>
    <property type="evidence" value="ECO:0007669"/>
    <property type="project" value="UniProtKB-ARBA"/>
</dbReference>
<reference evidence="2 3" key="1">
    <citation type="submission" date="2018-08" db="EMBL/GenBank/DDBJ databases">
        <title>Bacillus chawlae sp. nov., Bacillus glennii sp. nov., and Bacillus saganii sp. nov. Isolated from the Vehicle Assembly Building at Kennedy Space Center where the Viking Spacecraft were Assembled.</title>
        <authorList>
            <person name="Seuylemezian A."/>
            <person name="Vaishampayan P."/>
        </authorList>
    </citation>
    <scope>NUCLEOTIDE SEQUENCE [LARGE SCALE GENOMIC DNA]</scope>
    <source>
        <strain evidence="2 3">V44-8</strain>
    </source>
</reference>
<evidence type="ECO:0000313" key="3">
    <source>
        <dbReference type="Proteomes" id="UP000262939"/>
    </source>
</evidence>
<feature type="domain" description="LicD/FKTN/FKRP nucleotidyltransferase" evidence="1">
    <location>
        <begin position="51"/>
        <end position="90"/>
    </location>
</feature>
<dbReference type="AlphaFoldDB" id="A0A372LF16"/>
<dbReference type="RefSeq" id="WP_117321054.1">
    <property type="nucleotide sequence ID" value="NZ_QVTD01000003.1"/>
</dbReference>
<dbReference type="PANTHER" id="PTHR43404:SF1">
    <property type="entry name" value="MNN4P"/>
    <property type="match status" value="1"/>
</dbReference>
<dbReference type="InterPro" id="IPR052942">
    <property type="entry name" value="LPS_cholinephosphotransferase"/>
</dbReference>
<protein>
    <recommendedName>
        <fullName evidence="1">LicD/FKTN/FKRP nucleotidyltransferase domain-containing protein</fullName>
    </recommendedName>
</protein>
<keyword evidence="3" id="KW-1185">Reference proteome</keyword>
<accession>A0A372LF16</accession>
<dbReference type="EMBL" id="QVTD01000003">
    <property type="protein sequence ID" value="RFU64878.1"/>
    <property type="molecule type" value="Genomic_DNA"/>
</dbReference>
<dbReference type="InterPro" id="IPR007074">
    <property type="entry name" value="LicD/FKTN/FKRP_NTP_transf"/>
</dbReference>
<name>A0A372LF16_9BACI</name>
<dbReference type="Pfam" id="PF04991">
    <property type="entry name" value="LicD"/>
    <property type="match status" value="1"/>
</dbReference>
<organism evidence="2 3">
    <name type="scientific">Peribacillus glennii</name>
    <dbReference type="NCBI Taxonomy" id="2303991"/>
    <lineage>
        <taxon>Bacteria</taxon>
        <taxon>Bacillati</taxon>
        <taxon>Bacillota</taxon>
        <taxon>Bacilli</taxon>
        <taxon>Bacillales</taxon>
        <taxon>Bacillaceae</taxon>
        <taxon>Peribacillus</taxon>
    </lineage>
</organism>
<evidence type="ECO:0000313" key="2">
    <source>
        <dbReference type="EMBL" id="RFU64878.1"/>
    </source>
</evidence>
<gene>
    <name evidence="2" type="ORF">D0466_02860</name>
</gene>
<sequence>MDNFLKNVFYNLGIYKLAKKYLLKPYLILFAITFKLSGKKAIKKLIKTMNHYNYRYWLEFGTLLGAVRDKGFISHDCDIDIAMYINDYDKGLENILKSEGFKLKKRAKLLSGEIIEETYKYKTAQIDFFYAYKVDNKIKIFDYQTMDDLSPDECIKKFGGLKVYENSFSEFDLIKYDFYGAPVWIPSNYNIHLQDVYGKDFMIKNKNWTVESSSIRKETSKFALVEYF</sequence>
<dbReference type="OrthoDB" id="9786100at2"/>
<evidence type="ECO:0000259" key="1">
    <source>
        <dbReference type="Pfam" id="PF04991"/>
    </source>
</evidence>
<dbReference type="Proteomes" id="UP000262939">
    <property type="component" value="Unassembled WGS sequence"/>
</dbReference>
<dbReference type="PANTHER" id="PTHR43404">
    <property type="entry name" value="LIPOPOLYSACCHARIDE CHOLINEPHOSPHOTRANSFERASE LICD"/>
    <property type="match status" value="1"/>
</dbReference>
<comment type="caution">
    <text evidence="2">The sequence shown here is derived from an EMBL/GenBank/DDBJ whole genome shotgun (WGS) entry which is preliminary data.</text>
</comment>
<proteinExistence type="predicted"/>